<proteinExistence type="predicted"/>
<keyword evidence="3" id="KW-1185">Reference proteome</keyword>
<dbReference type="PROSITE" id="PS50994">
    <property type="entry name" value="INTEGRASE"/>
    <property type="match status" value="1"/>
</dbReference>
<dbReference type="Gene3D" id="3.30.420.10">
    <property type="entry name" value="Ribonuclease H-like superfamily/Ribonuclease H"/>
    <property type="match status" value="1"/>
</dbReference>
<dbReference type="InterPro" id="IPR013103">
    <property type="entry name" value="RVT_2"/>
</dbReference>
<dbReference type="Pfam" id="PF25597">
    <property type="entry name" value="SH3_retrovirus"/>
    <property type="match status" value="1"/>
</dbReference>
<evidence type="ECO:0000259" key="1">
    <source>
        <dbReference type="PROSITE" id="PS50994"/>
    </source>
</evidence>
<dbReference type="EMBL" id="JAHUZN010000007">
    <property type="protein sequence ID" value="KAG8488538.1"/>
    <property type="molecule type" value="Genomic_DNA"/>
</dbReference>
<dbReference type="InterPro" id="IPR001584">
    <property type="entry name" value="Integrase_cat-core"/>
</dbReference>
<protein>
    <recommendedName>
        <fullName evidence="1">Integrase catalytic domain-containing protein</fullName>
    </recommendedName>
</protein>
<dbReference type="InterPro" id="IPR036397">
    <property type="entry name" value="RNaseH_sf"/>
</dbReference>
<dbReference type="Pfam" id="PF07727">
    <property type="entry name" value="RVT_2"/>
    <property type="match status" value="1"/>
</dbReference>
<dbReference type="SUPFAM" id="SSF53098">
    <property type="entry name" value="Ribonuclease H-like"/>
    <property type="match status" value="1"/>
</dbReference>
<dbReference type="InterPro" id="IPR057670">
    <property type="entry name" value="SH3_retrovirus"/>
</dbReference>
<dbReference type="PANTHER" id="PTHR47481">
    <property type="match status" value="1"/>
</dbReference>
<dbReference type="OrthoDB" id="694440at2759"/>
<dbReference type="InterPro" id="IPR043502">
    <property type="entry name" value="DNA/RNA_pol_sf"/>
</dbReference>
<name>A0A8J5YFT7_9ROSI</name>
<gene>
    <name evidence="2" type="ORF">CXB51_016289</name>
</gene>
<evidence type="ECO:0000313" key="2">
    <source>
        <dbReference type="EMBL" id="KAG8488538.1"/>
    </source>
</evidence>
<dbReference type="GO" id="GO:0003676">
    <property type="term" value="F:nucleic acid binding"/>
    <property type="evidence" value="ECO:0007669"/>
    <property type="project" value="InterPro"/>
</dbReference>
<dbReference type="Pfam" id="PF14223">
    <property type="entry name" value="Retrotran_gag_2"/>
    <property type="match status" value="1"/>
</dbReference>
<dbReference type="GO" id="GO:0015074">
    <property type="term" value="P:DNA integration"/>
    <property type="evidence" value="ECO:0007669"/>
    <property type="project" value="InterPro"/>
</dbReference>
<feature type="domain" description="Integrase catalytic" evidence="1">
    <location>
        <begin position="584"/>
        <end position="679"/>
    </location>
</feature>
<dbReference type="PANTHER" id="PTHR47481:SF10">
    <property type="entry name" value="COPIA-LIKE POLYPROTEIN_RETROTRANSPOSON"/>
    <property type="match status" value="1"/>
</dbReference>
<evidence type="ECO:0000313" key="3">
    <source>
        <dbReference type="Proteomes" id="UP000701853"/>
    </source>
</evidence>
<dbReference type="CDD" id="cd09272">
    <property type="entry name" value="RNase_HI_RT_Ty1"/>
    <property type="match status" value="1"/>
</dbReference>
<dbReference type="SUPFAM" id="SSF56672">
    <property type="entry name" value="DNA/RNA polymerases"/>
    <property type="match status" value="1"/>
</dbReference>
<dbReference type="AlphaFoldDB" id="A0A8J5YFT7"/>
<accession>A0A8J5YFT7</accession>
<dbReference type="Proteomes" id="UP000701853">
    <property type="component" value="Chromosome 7"/>
</dbReference>
<comment type="caution">
    <text evidence="2">The sequence shown here is derived from an EMBL/GenBank/DDBJ whole genome shotgun (WGS) entry which is preliminary data.</text>
</comment>
<dbReference type="InterPro" id="IPR012337">
    <property type="entry name" value="RNaseH-like_sf"/>
</dbReference>
<organism evidence="2 3">
    <name type="scientific">Gossypium anomalum</name>
    <dbReference type="NCBI Taxonomy" id="47600"/>
    <lineage>
        <taxon>Eukaryota</taxon>
        <taxon>Viridiplantae</taxon>
        <taxon>Streptophyta</taxon>
        <taxon>Embryophyta</taxon>
        <taxon>Tracheophyta</taxon>
        <taxon>Spermatophyta</taxon>
        <taxon>Magnoliopsida</taxon>
        <taxon>eudicotyledons</taxon>
        <taxon>Gunneridae</taxon>
        <taxon>Pentapetalae</taxon>
        <taxon>rosids</taxon>
        <taxon>malvids</taxon>
        <taxon>Malvales</taxon>
        <taxon>Malvaceae</taxon>
        <taxon>Malvoideae</taxon>
        <taxon>Gossypium</taxon>
    </lineage>
</organism>
<reference evidence="2 3" key="1">
    <citation type="journal article" date="2021" name="bioRxiv">
        <title>The Gossypium anomalum genome as a resource for cotton improvement and evolutionary analysis of hybrid incompatibility.</title>
        <authorList>
            <person name="Grover C.E."/>
            <person name="Yuan D."/>
            <person name="Arick M.A."/>
            <person name="Miller E.R."/>
            <person name="Hu G."/>
            <person name="Peterson D.G."/>
            <person name="Wendel J.F."/>
            <person name="Udall J.A."/>
        </authorList>
    </citation>
    <scope>NUCLEOTIDE SEQUENCE [LARGE SCALE GENOMIC DNA]</scope>
    <source>
        <strain evidence="2">JFW-Udall</strain>
        <tissue evidence="2">Leaf</tissue>
    </source>
</reference>
<sequence>MNGMKRLTGRKSDLAMVVIEIGSFYMIENFGWFYHGISRLASGGCFRSVCMDLTIESPTGAAAHASFSNPRLIHSFSRHDTVKLDGTNFVQWQFQVRLIVEGYDLQGFLDSSIPVPPKVVTMSDGTLAPNPEAVLFTQQDKLLASWLLSTVNSSLLSYFISTKTACDIWSAVSHLFAASSIEKVAQIRHDLHAVQKGGSTVKEYVSKIKTLCALLEASGSVVSEAEKVEVLLGGLPPKFDSVFILVSVSSESLTFQKLVDVLMAFENRQTRAVRDVPMVAHVVETPAVAAFDSRGICGWRSMARARGGRGFCMRVQCQICHRLGHVAQRCYYRFDRDYGGSNVAVVAGGGAPNWAGLSAPRVYAPRPYAHPSRPVMRLGPMHILAGLLWYVPQQSPGSPVANFMGVPAALLEAPWHTKPRARVFDVDNSQNISLPRILDFCAFDFLDSSQFDSSYVPTQVGFSSWYLDSEESHHYSQESVICVSVAKVNSVFFEFHPSYCVIKDIQTQEILLRGQVRDGLYHFSVASPGSSTRWLRFIILKGNSHKLPFSSSSTEYVELFELVISDLWGPASKLIATQFGRHIKKFQSDWGGEFRVFASVLAQQGILHRLSCHHTSKQNGVAEQKHQHIVQTGLTLLAQANLPMKHWGYAFSSVVHFINRLLTSVLQGQSPYQKLYGCVPQYSHLRVFGCCCFPYLLPFVCHKLDFRSQPCKFLGYSSQHKGYLCLTPEGRVIVSHHVVFDEHRFLFLSPLSDSGNPSRQTATYIPSLLLVVSTPSPVSDFACEAVNPGFDSSFDTSVLPVDVIVSPGTAVSGDLRDSGPAPLLSFEFLILVQIPCASSGNTYAIVTRSEAGVFKLKVLTVEAVDFEPSFIDETLAHLDWKRNPDGSVSHRKAHLVAKECSQVDVNNAFLNRELDNEAPKAWFDKLKQFLVAIGFVPSKSDASLFIRITPEFVLYVLVYVDNIIITGSDSAVIASFVDQLNVEFALKDMGDLHYFLGIEKKYVRDLLARSSFSNAKPVHTPMISLPRLSKSDGDLLSDPTEYQSLTGALQYVVLTRPNIAYAVNRICQFMHSPTTVHMVALKRILRYLCGTLDYGVVFRPSTRLSLVGYADANWGLDFDDRRSTSGYYVYLVIHQSRAEVEYRSIAAATSDVTWLLSLLQELQVLSIDTLTIWSDSSSAVAVAANLVLHSKFKHVELDLFFVHEKVAAGTIVVGEVPASD</sequence>